<name>A0A4V2SYB9_9BACL</name>
<keyword evidence="2" id="KW-0418">Kinase</keyword>
<feature type="domain" description="Aminoglycoside phosphotransferase" evidence="1">
    <location>
        <begin position="28"/>
        <end position="245"/>
    </location>
</feature>
<protein>
    <submittedName>
        <fullName evidence="2">Aminoglycoside phosphotransferase (APT) family kinase protein</fullName>
    </submittedName>
</protein>
<proteinExistence type="predicted"/>
<evidence type="ECO:0000313" key="3">
    <source>
        <dbReference type="Proteomes" id="UP000294746"/>
    </source>
</evidence>
<dbReference type="GO" id="GO:0016301">
    <property type="term" value="F:kinase activity"/>
    <property type="evidence" value="ECO:0007669"/>
    <property type="project" value="UniProtKB-KW"/>
</dbReference>
<dbReference type="EMBL" id="SLXV01000008">
    <property type="protein sequence ID" value="TCP69454.1"/>
    <property type="molecule type" value="Genomic_DNA"/>
</dbReference>
<sequence>MINNEENLERAKKWLLQTTHPRSTIRSYTPLLGATSSSLYKVEVDDDTYVLRLYTNQEWNEQEPDLAFHEASSLNKMGSSSLQTPQMIAVDEMGEQAGYPAVLMTKVPGKAQLSPMDQNALSQLAKTLHSIHSMEVDFKWTYSSYYEMEALQAPKWSYQENVWKKAIEYTKRVQSDYTGQDVTFIHRDYHPMNVLWDDQKITGVVDWVNACIGPRGVDVGHCRLNLALLYGVEIADQFLLEYEKVAESFTYHPYWDLRMIFEFLPGPPTVYQGWLDVGVTGLTDRRIEQRFEAYMRSVWERI</sequence>
<organism evidence="2 3">
    <name type="scientific">Baia soyae</name>
    <dbReference type="NCBI Taxonomy" id="1544746"/>
    <lineage>
        <taxon>Bacteria</taxon>
        <taxon>Bacillati</taxon>
        <taxon>Bacillota</taxon>
        <taxon>Bacilli</taxon>
        <taxon>Bacillales</taxon>
        <taxon>Thermoactinomycetaceae</taxon>
        <taxon>Baia</taxon>
    </lineage>
</organism>
<dbReference type="Proteomes" id="UP000294746">
    <property type="component" value="Unassembled WGS sequence"/>
</dbReference>
<accession>A0A4V2SYB9</accession>
<dbReference type="Gene3D" id="3.90.1200.10">
    <property type="match status" value="1"/>
</dbReference>
<dbReference type="SUPFAM" id="SSF56112">
    <property type="entry name" value="Protein kinase-like (PK-like)"/>
    <property type="match status" value="1"/>
</dbReference>
<dbReference type="PANTHER" id="PTHR21310">
    <property type="entry name" value="AMINOGLYCOSIDE PHOSPHOTRANSFERASE-RELATED-RELATED"/>
    <property type="match status" value="1"/>
</dbReference>
<dbReference type="AlphaFoldDB" id="A0A4V2SYB9"/>
<keyword evidence="3" id="KW-1185">Reference proteome</keyword>
<keyword evidence="2" id="KW-0808">Transferase</keyword>
<gene>
    <name evidence="2" type="ORF">EDD57_10822</name>
</gene>
<dbReference type="InterPro" id="IPR011009">
    <property type="entry name" value="Kinase-like_dom_sf"/>
</dbReference>
<comment type="caution">
    <text evidence="2">The sequence shown here is derived from an EMBL/GenBank/DDBJ whole genome shotgun (WGS) entry which is preliminary data.</text>
</comment>
<reference evidence="2 3" key="1">
    <citation type="submission" date="2019-03" db="EMBL/GenBank/DDBJ databases">
        <title>Genomic Encyclopedia of Type Strains, Phase IV (KMG-IV): sequencing the most valuable type-strain genomes for metagenomic binning, comparative biology and taxonomic classification.</title>
        <authorList>
            <person name="Goeker M."/>
        </authorList>
    </citation>
    <scope>NUCLEOTIDE SEQUENCE [LARGE SCALE GENOMIC DNA]</scope>
    <source>
        <strain evidence="2 3">DSM 46831</strain>
    </source>
</reference>
<dbReference type="InterPro" id="IPR051678">
    <property type="entry name" value="AGP_Transferase"/>
</dbReference>
<dbReference type="InterPro" id="IPR002575">
    <property type="entry name" value="Aminoglycoside_PTrfase"/>
</dbReference>
<evidence type="ECO:0000259" key="1">
    <source>
        <dbReference type="Pfam" id="PF01636"/>
    </source>
</evidence>
<dbReference type="Pfam" id="PF01636">
    <property type="entry name" value="APH"/>
    <property type="match status" value="1"/>
</dbReference>
<evidence type="ECO:0000313" key="2">
    <source>
        <dbReference type="EMBL" id="TCP69454.1"/>
    </source>
</evidence>